<accession>A0A6J1KB91</accession>
<evidence type="ECO:0000259" key="8">
    <source>
        <dbReference type="PROSITE" id="PS50835"/>
    </source>
</evidence>
<dbReference type="InterPro" id="IPR011009">
    <property type="entry name" value="Kinase-like_dom_sf"/>
</dbReference>
<dbReference type="CDD" id="cd16655">
    <property type="entry name" value="RING-Ubox_WDSUB1-like"/>
    <property type="match status" value="1"/>
</dbReference>
<evidence type="ECO:0000256" key="5">
    <source>
        <dbReference type="ARBA" id="ARBA00022679"/>
    </source>
</evidence>
<evidence type="ECO:0000256" key="2">
    <source>
        <dbReference type="ARBA" id="ARBA00003861"/>
    </source>
</evidence>
<dbReference type="SUPFAM" id="SSF56112">
    <property type="entry name" value="Protein kinase-like (PK-like)"/>
    <property type="match status" value="1"/>
</dbReference>
<dbReference type="Proteomes" id="UP000504608">
    <property type="component" value="Unplaced"/>
</dbReference>
<keyword evidence="6" id="KW-0833">Ubl conjugation pathway</keyword>
<dbReference type="InterPro" id="IPR000719">
    <property type="entry name" value="Prot_kinase_dom"/>
</dbReference>
<comment type="pathway">
    <text evidence="3">Protein modification; protein ubiquitination.</text>
</comment>
<dbReference type="Pfam" id="PF07714">
    <property type="entry name" value="PK_Tyr_Ser-Thr"/>
    <property type="match status" value="1"/>
</dbReference>
<sequence>MMSAVDDAIEDGGAVAGDDEIFVAVGKSVGGATSVLQWTLRRFPGKKVRLLHVHHPSLRIPTLFGKLAANQVNAHMVAAYRKKEWEKTIKILSTYLSICSDAKVRVSFAAMEADHVGKGIVDLVDKLCIKRLVMGTEVSVQDNFMKINRRMSRTADYTAKNASSLCEIWFINKGKLVSTRQAAKCPSFLMSQRQHSMQIAEKLSPSFQCSDSENKSFSLDFIQSCSTSISMNIKNGEWIEGELAPLKHERGSSSEEATKNLELLALEAMNKAKVIESTCSCECKLRKEAEFSLRTTIQEKEKLISEREQLQLELWRTLKNIALLDCQTQRVKLRQDEAAKDLELIQVSVSILSQEKQKFKQQKAKALHWLERRKSGQAQSANCRSLIGFVEELPQLDEFSLSEIQTATCNFSESFQIGQAGYDCMYKGEMMGRTVAISKLHPHSMLQPSEFQQEAYVLGELRHPHLVMLLGVCTEAWSLIFEYLPNGSLQNHLFSKGKTPLTWRIRTRIVAEISSALCFLHSSKPENLVHGDLKPENILLDSQLSCKIGHFGIRRLVSEEFRYFQSLPMSTVPKGAFSYTDPEFQRTKVLTPLSDVYSFGLIILQLLTGKPAVGLASEVRNALSSGQLELVLDSSAGEWPETVATRLVDFALQCCELKSRDRPKITPVIVRELEQLYVSEERPVPPYFLCPILQEIMQDPHVAADGFTYEGEAIHSWLKNGRETSPMTNLRLNHLQVTPNHTLRLAIHNWLCKS</sequence>
<feature type="domain" description="U-box" evidence="9">
    <location>
        <begin position="683"/>
        <end position="754"/>
    </location>
</feature>
<proteinExistence type="predicted"/>
<dbReference type="PROSITE" id="PS50835">
    <property type="entry name" value="IG_LIKE"/>
    <property type="match status" value="1"/>
</dbReference>
<evidence type="ECO:0000259" key="7">
    <source>
        <dbReference type="PROSITE" id="PS50011"/>
    </source>
</evidence>
<dbReference type="Gene3D" id="3.30.200.20">
    <property type="entry name" value="Phosphorylase Kinase, domain 1"/>
    <property type="match status" value="1"/>
</dbReference>
<dbReference type="GeneID" id="111492727"/>
<dbReference type="OrthoDB" id="4062651at2759"/>
<dbReference type="InterPro" id="IPR001245">
    <property type="entry name" value="Ser-Thr/Tyr_kinase_cat_dom"/>
</dbReference>
<dbReference type="PROSITE" id="PS50011">
    <property type="entry name" value="PROTEIN_KINASE_DOM"/>
    <property type="match status" value="1"/>
</dbReference>
<dbReference type="SUPFAM" id="SSF57850">
    <property type="entry name" value="RING/U-box"/>
    <property type="match status" value="1"/>
</dbReference>
<evidence type="ECO:0000256" key="3">
    <source>
        <dbReference type="ARBA" id="ARBA00004906"/>
    </source>
</evidence>
<dbReference type="InterPro" id="IPR051348">
    <property type="entry name" value="U-box_ubiquitin_ligases"/>
</dbReference>
<dbReference type="CDD" id="cd01989">
    <property type="entry name" value="USP_STK_Ubox_N"/>
    <property type="match status" value="1"/>
</dbReference>
<evidence type="ECO:0000259" key="9">
    <source>
        <dbReference type="PROSITE" id="PS51698"/>
    </source>
</evidence>
<dbReference type="GO" id="GO:0016567">
    <property type="term" value="P:protein ubiquitination"/>
    <property type="evidence" value="ECO:0007669"/>
    <property type="project" value="UniProtKB-UniPathway"/>
</dbReference>
<dbReference type="Pfam" id="PF04564">
    <property type="entry name" value="U-box"/>
    <property type="match status" value="1"/>
</dbReference>
<evidence type="ECO:0000256" key="6">
    <source>
        <dbReference type="ARBA" id="ARBA00022786"/>
    </source>
</evidence>
<dbReference type="PANTHER" id="PTHR45647:SF43">
    <property type="entry name" value="OS10G0100500 PROTEIN"/>
    <property type="match status" value="1"/>
</dbReference>
<dbReference type="SUPFAM" id="SSF52402">
    <property type="entry name" value="Adenine nucleotide alpha hydrolases-like"/>
    <property type="match status" value="1"/>
</dbReference>
<dbReference type="PROSITE" id="PS51698">
    <property type="entry name" value="U_BOX"/>
    <property type="match status" value="1"/>
</dbReference>
<dbReference type="AlphaFoldDB" id="A0A6J1KB91"/>
<evidence type="ECO:0000256" key="4">
    <source>
        <dbReference type="ARBA" id="ARBA00012483"/>
    </source>
</evidence>
<dbReference type="InterPro" id="IPR013083">
    <property type="entry name" value="Znf_RING/FYVE/PHD"/>
</dbReference>
<name>A0A6J1KB91_CUCMA</name>
<dbReference type="Gene3D" id="1.10.510.10">
    <property type="entry name" value="Transferase(Phosphotransferase) domain 1"/>
    <property type="match status" value="1"/>
</dbReference>
<keyword evidence="5" id="KW-0808">Transferase</keyword>
<evidence type="ECO:0000313" key="10">
    <source>
        <dbReference type="Proteomes" id="UP000504608"/>
    </source>
</evidence>
<dbReference type="RefSeq" id="XP_022997925.1">
    <property type="nucleotide sequence ID" value="XM_023142157.1"/>
</dbReference>
<comment type="function">
    <text evidence="2">Functions as an E3 ubiquitin ligase.</text>
</comment>
<reference evidence="11" key="1">
    <citation type="submission" date="2025-08" db="UniProtKB">
        <authorList>
            <consortium name="RefSeq"/>
        </authorList>
    </citation>
    <scope>IDENTIFICATION</scope>
    <source>
        <tissue evidence="11">Young leaves</tissue>
    </source>
</reference>
<dbReference type="SMART" id="SM00220">
    <property type="entry name" value="S_TKc"/>
    <property type="match status" value="1"/>
</dbReference>
<dbReference type="PANTHER" id="PTHR45647">
    <property type="entry name" value="OS02G0152300 PROTEIN"/>
    <property type="match status" value="1"/>
</dbReference>
<dbReference type="PROSITE" id="PS00108">
    <property type="entry name" value="PROTEIN_KINASE_ST"/>
    <property type="match status" value="1"/>
</dbReference>
<evidence type="ECO:0000313" key="11">
    <source>
        <dbReference type="RefSeq" id="XP_022997925.1"/>
    </source>
</evidence>
<dbReference type="Gene3D" id="3.30.40.10">
    <property type="entry name" value="Zinc/RING finger domain, C3HC4 (zinc finger)"/>
    <property type="match status" value="1"/>
</dbReference>
<dbReference type="GO" id="GO:0004672">
    <property type="term" value="F:protein kinase activity"/>
    <property type="evidence" value="ECO:0007669"/>
    <property type="project" value="InterPro"/>
</dbReference>
<dbReference type="InterPro" id="IPR008271">
    <property type="entry name" value="Ser/Thr_kinase_AS"/>
</dbReference>
<comment type="catalytic activity">
    <reaction evidence="1">
        <text>S-ubiquitinyl-[E2 ubiquitin-conjugating enzyme]-L-cysteine + [acceptor protein]-L-lysine = [E2 ubiquitin-conjugating enzyme]-L-cysteine + N(6)-ubiquitinyl-[acceptor protein]-L-lysine.</text>
        <dbReference type="EC" id="2.3.2.27"/>
    </reaction>
</comment>
<protein>
    <recommendedName>
        <fullName evidence="4">RING-type E3 ubiquitin transferase</fullName>
        <ecNumber evidence="4">2.3.2.27</ecNumber>
    </recommendedName>
</protein>
<evidence type="ECO:0000256" key="1">
    <source>
        <dbReference type="ARBA" id="ARBA00000900"/>
    </source>
</evidence>
<dbReference type="InterPro" id="IPR003613">
    <property type="entry name" value="Ubox_domain"/>
</dbReference>
<keyword evidence="10" id="KW-1185">Reference proteome</keyword>
<dbReference type="Gene3D" id="3.40.50.620">
    <property type="entry name" value="HUPs"/>
    <property type="match status" value="1"/>
</dbReference>
<dbReference type="InterPro" id="IPR014729">
    <property type="entry name" value="Rossmann-like_a/b/a_fold"/>
</dbReference>
<dbReference type="InterPro" id="IPR007110">
    <property type="entry name" value="Ig-like_dom"/>
</dbReference>
<organism evidence="10 11">
    <name type="scientific">Cucurbita maxima</name>
    <name type="common">Pumpkin</name>
    <name type="synonym">Winter squash</name>
    <dbReference type="NCBI Taxonomy" id="3661"/>
    <lineage>
        <taxon>Eukaryota</taxon>
        <taxon>Viridiplantae</taxon>
        <taxon>Streptophyta</taxon>
        <taxon>Embryophyta</taxon>
        <taxon>Tracheophyta</taxon>
        <taxon>Spermatophyta</taxon>
        <taxon>Magnoliopsida</taxon>
        <taxon>eudicotyledons</taxon>
        <taxon>Gunneridae</taxon>
        <taxon>Pentapetalae</taxon>
        <taxon>rosids</taxon>
        <taxon>fabids</taxon>
        <taxon>Cucurbitales</taxon>
        <taxon>Cucurbitaceae</taxon>
        <taxon>Cucurbiteae</taxon>
        <taxon>Cucurbita</taxon>
    </lineage>
</organism>
<dbReference type="KEGG" id="cmax:111492727"/>
<feature type="domain" description="Protein kinase" evidence="7">
    <location>
        <begin position="411"/>
        <end position="678"/>
    </location>
</feature>
<dbReference type="GO" id="GO:0005524">
    <property type="term" value="F:ATP binding"/>
    <property type="evidence" value="ECO:0007669"/>
    <property type="project" value="InterPro"/>
</dbReference>
<dbReference type="UniPathway" id="UPA00143"/>
<dbReference type="SMART" id="SM00504">
    <property type="entry name" value="Ubox"/>
    <property type="match status" value="1"/>
</dbReference>
<dbReference type="EC" id="2.3.2.27" evidence="4"/>
<gene>
    <name evidence="11" type="primary">LOC111492727</name>
</gene>
<feature type="domain" description="Ig-like" evidence="8">
    <location>
        <begin position="663"/>
        <end position="754"/>
    </location>
</feature>
<dbReference type="GO" id="GO:0061630">
    <property type="term" value="F:ubiquitin protein ligase activity"/>
    <property type="evidence" value="ECO:0007669"/>
    <property type="project" value="UniProtKB-EC"/>
</dbReference>